<evidence type="ECO:0000256" key="5">
    <source>
        <dbReference type="SAM" id="MobiDB-lite"/>
    </source>
</evidence>
<evidence type="ECO:0000256" key="1">
    <source>
        <dbReference type="ARBA" id="ARBA00004123"/>
    </source>
</evidence>
<comment type="subcellular location">
    <subcellularLocation>
        <location evidence="1">Nucleus</location>
    </subcellularLocation>
</comment>
<dbReference type="AlphaFoldDB" id="A0A834R496"/>
<comment type="similarity">
    <text evidence="2">Belongs to the THOC5 family.</text>
</comment>
<gene>
    <name evidence="6" type="ORF">SSS_9067</name>
</gene>
<dbReference type="GO" id="GO:0006406">
    <property type="term" value="P:mRNA export from nucleus"/>
    <property type="evidence" value="ECO:0007669"/>
    <property type="project" value="TreeGrafter"/>
</dbReference>
<feature type="region of interest" description="Disordered" evidence="5">
    <location>
        <begin position="1"/>
        <end position="115"/>
    </location>
</feature>
<feature type="region of interest" description="Disordered" evidence="5">
    <location>
        <begin position="486"/>
        <end position="527"/>
    </location>
</feature>
<dbReference type="PANTHER" id="PTHR13375">
    <property type="entry name" value="FMS INTERACTING PROTEIN"/>
    <property type="match status" value="1"/>
</dbReference>
<dbReference type="GO" id="GO:0003729">
    <property type="term" value="F:mRNA binding"/>
    <property type="evidence" value="ECO:0007669"/>
    <property type="project" value="TreeGrafter"/>
</dbReference>
<evidence type="ECO:0000256" key="3">
    <source>
        <dbReference type="ARBA" id="ARBA00023242"/>
    </source>
</evidence>
<dbReference type="EnsemblMetazoa" id="SSS_9067s_mrna">
    <property type="protein sequence ID" value="KAF7490584.1"/>
    <property type="gene ID" value="SSS_9067"/>
</dbReference>
<feature type="compositionally biased region" description="Basic and acidic residues" evidence="5">
    <location>
        <begin position="9"/>
        <end position="22"/>
    </location>
</feature>
<evidence type="ECO:0000313" key="7">
    <source>
        <dbReference type="EnsemblMetazoa" id="KAF7490584.1"/>
    </source>
</evidence>
<organism evidence="6">
    <name type="scientific">Sarcoptes scabiei</name>
    <name type="common">Itch mite</name>
    <name type="synonym">Acarus scabiei</name>
    <dbReference type="NCBI Taxonomy" id="52283"/>
    <lineage>
        <taxon>Eukaryota</taxon>
        <taxon>Metazoa</taxon>
        <taxon>Ecdysozoa</taxon>
        <taxon>Arthropoda</taxon>
        <taxon>Chelicerata</taxon>
        <taxon>Arachnida</taxon>
        <taxon>Acari</taxon>
        <taxon>Acariformes</taxon>
        <taxon>Sarcoptiformes</taxon>
        <taxon>Astigmata</taxon>
        <taxon>Psoroptidia</taxon>
        <taxon>Sarcoptoidea</taxon>
        <taxon>Sarcoptidae</taxon>
        <taxon>Sarcoptinae</taxon>
        <taxon>Sarcoptes</taxon>
    </lineage>
</organism>
<dbReference type="InterPro" id="IPR019163">
    <property type="entry name" value="THO_Thoc5"/>
</dbReference>
<dbReference type="PANTHER" id="PTHR13375:SF3">
    <property type="entry name" value="THO COMPLEX SUBUNIT 5 HOMOLOG"/>
    <property type="match status" value="1"/>
</dbReference>
<feature type="coiled-coil region" evidence="4">
    <location>
        <begin position="232"/>
        <end position="266"/>
    </location>
</feature>
<evidence type="ECO:0000313" key="8">
    <source>
        <dbReference type="Proteomes" id="UP000070412"/>
    </source>
</evidence>
<keyword evidence="3" id="KW-0539">Nucleus</keyword>
<dbReference type="EMBL" id="WVUK01000062">
    <property type="protein sequence ID" value="KAF7490584.1"/>
    <property type="molecule type" value="Genomic_DNA"/>
</dbReference>
<evidence type="ECO:0000256" key="2">
    <source>
        <dbReference type="ARBA" id="ARBA00008044"/>
    </source>
</evidence>
<reference evidence="8" key="1">
    <citation type="journal article" date="2020" name="PLoS Negl. Trop. Dis.">
        <title>High-quality nuclear genome for Sarcoptes scabiei-A critical resource for a neglected parasite.</title>
        <authorList>
            <person name="Korhonen P.K."/>
            <person name="Gasser R.B."/>
            <person name="Ma G."/>
            <person name="Wang T."/>
            <person name="Stroehlein A.J."/>
            <person name="Young N.D."/>
            <person name="Ang C.S."/>
            <person name="Fernando D.D."/>
            <person name="Lu H.C."/>
            <person name="Taylor S."/>
            <person name="Reynolds S.L."/>
            <person name="Mofiz E."/>
            <person name="Najaraj S.H."/>
            <person name="Gowda H."/>
            <person name="Madugundu A."/>
            <person name="Renuse S."/>
            <person name="Holt D."/>
            <person name="Pandey A."/>
            <person name="Papenfuss A.T."/>
            <person name="Fischer K."/>
        </authorList>
    </citation>
    <scope>NUCLEOTIDE SEQUENCE [LARGE SCALE GENOMIC DNA]</scope>
</reference>
<evidence type="ECO:0000313" key="6">
    <source>
        <dbReference type="EMBL" id="KAF7490584.1"/>
    </source>
</evidence>
<reference evidence="6" key="2">
    <citation type="submission" date="2020-01" db="EMBL/GenBank/DDBJ databases">
        <authorList>
            <person name="Korhonen P.K.K."/>
            <person name="Guangxu M.G."/>
            <person name="Wang T.W."/>
            <person name="Stroehlein A.J.S."/>
            <person name="Young N.D."/>
            <person name="Ang C.-S.A."/>
            <person name="Fernando D.W.F."/>
            <person name="Lu H.L."/>
            <person name="Taylor S.T."/>
            <person name="Ehtesham M.E.M."/>
            <person name="Najaraj S.H.N."/>
            <person name="Harsha G.H.G."/>
            <person name="Madugundu A.M."/>
            <person name="Renuse S.R."/>
            <person name="Holt D.H."/>
            <person name="Pandey A.P."/>
            <person name="Papenfuss A.P."/>
            <person name="Gasser R.B.G."/>
            <person name="Fischer K.F."/>
        </authorList>
    </citation>
    <scope>NUCLEOTIDE SEQUENCE</scope>
    <source>
        <strain evidence="6">SSS_KF_BRIS2020</strain>
    </source>
</reference>
<sequence>MRSSRSHHHLDNDNRRNNDYHYHVGRNQHNHLDSNGHMSIDYRSNKRSNLVLHSSSSPSSTNLIKRMKSGTSSSSSSIPSNNNNLYSIHSRQSSKLSKSSASNAITAKPSTVTSSMSSSMTTTIANSPNECHLLNFNGYELEESEALIENSPNAKSDENLAQYKQITSNIKEIVLKILEIKKSNSKKSCDDEKELSSSSATKLSEIDENLKFNGVIKLMELKHSNRLFKYRIREARNKIMMAKDKVDQINLQLQNIEYEKTHLQKEQKTCASFRSKDEKLELVSEMKFIQSKDFPENMRHLCIVANSNDTQELCVDKNANSEELHRLHVARLNWELKQRKLSESQLKLAEESRFRLEVEISARKRTLAQFQPTLESIINAAKPLTSQLQIPLQIYDHENIMTSYLPQPLYVLYIQLCAFKNAFNANYDVIIEGSAEETQEYEAKLRNQSNIYLMTIDKCKYDDEDDNNDGSDGTLVLNSTIKNRLLDDDDDDEREHRAQKPKKSRYHSHHKSDPSNRNLNAIEKNTSDNKSIDVQKNDIDCEKSKLLQCYPIKIVLILKYRHYQLRCSFKFFDKLELIGFHYEIESNNKNEDLFAEFSVIDYESNIFSKLFTSNDDGCNCPNETLTHLLRRFGLHSFTEILNTTGYTFDWAQRIAGIEFLKPNERPFRASNGIIRVKSSIANGCIDQAIRSLSKRFKNRINLQEQLREIFVRRESYLGKVLKKPNSHIAFCQRITSNELIEEINPKSKENLIDYFDHLDNDPNESIADDLFNANNFMMKLLIRNESKNSAMNEDDSNQCYEFKVFVIIPTEYPDKWPFFLISLVKSIGLKGIFLFRSWIRSLEEQINVLLPQRFYHLSLASNLDESENDVAGESLSFSKNLLLKQITELRYGLDSIIDSHQEFVQKSSQTLLSISSDSVGLIRQQCLSTARANRSTLINGHDHSLNFDKFPSIE</sequence>
<proteinExistence type="inferred from homology"/>
<dbReference type="GO" id="GO:0000445">
    <property type="term" value="C:THO complex part of transcription export complex"/>
    <property type="evidence" value="ECO:0007669"/>
    <property type="project" value="TreeGrafter"/>
</dbReference>
<evidence type="ECO:0000256" key="4">
    <source>
        <dbReference type="SAM" id="Coils"/>
    </source>
</evidence>
<protein>
    <submittedName>
        <fullName evidence="6">THO complex subunit 5 -like protein</fullName>
    </submittedName>
</protein>
<name>A0A834R496_SARSC</name>
<feature type="compositionally biased region" description="Low complexity" evidence="5">
    <location>
        <begin position="69"/>
        <end position="102"/>
    </location>
</feature>
<dbReference type="OrthoDB" id="20582at2759"/>
<keyword evidence="8" id="KW-1185">Reference proteome</keyword>
<keyword evidence="4" id="KW-0175">Coiled coil</keyword>
<dbReference type="Pfam" id="PF09766">
    <property type="entry name" value="FmiP_Thoc5"/>
    <property type="match status" value="1"/>
</dbReference>
<reference evidence="7" key="3">
    <citation type="submission" date="2022-06" db="UniProtKB">
        <authorList>
            <consortium name="EnsemblMetazoa"/>
        </authorList>
    </citation>
    <scope>IDENTIFICATION</scope>
</reference>
<feature type="compositionally biased region" description="Basic residues" evidence="5">
    <location>
        <begin position="497"/>
        <end position="510"/>
    </location>
</feature>
<dbReference type="Proteomes" id="UP000070412">
    <property type="component" value="Unassembled WGS sequence"/>
</dbReference>
<accession>A0A834R496</accession>